<evidence type="ECO:0000256" key="5">
    <source>
        <dbReference type="SAM" id="SignalP"/>
    </source>
</evidence>
<dbReference type="SUPFAM" id="SSF141072">
    <property type="entry name" value="CalX-like"/>
    <property type="match status" value="1"/>
</dbReference>
<dbReference type="PANTHER" id="PTHR11878">
    <property type="entry name" value="SODIUM/CALCIUM EXCHANGER"/>
    <property type="match status" value="1"/>
</dbReference>
<dbReference type="AlphaFoldDB" id="A0A6G4A2A8"/>
<name>A0A6G4A2A8_9BACL</name>
<keyword evidence="4" id="KW-0406">Ion transport</keyword>
<evidence type="ECO:0000256" key="4">
    <source>
        <dbReference type="ARBA" id="ARBA00023065"/>
    </source>
</evidence>
<dbReference type="InterPro" id="IPR036116">
    <property type="entry name" value="FN3_sf"/>
</dbReference>
<sequence length="267" mass="29274">MRNFIQNLIGILLVGFLSFPLTISAYAADGHSAVYLNCEHTRSDGNDTAATVASPHLPWFPNLVITPSEITSTSIKLTWDAAQTEGDSRVALYEVHKVETNCSDTSVPVPNDDDVITYVANNLSPNTSYKFYIVAMDYDSNYSVINPSITVKTNQLPGPSGKLNFDSKLQFVNEHSGTATVSVIRSSSDNVATVKYTTINRSAIAGEDFIAKQGVLTFAKGDTRKTIQVQLINDARKERLETFSLKLFNSDAIGTDNETTFIIRDDD</sequence>
<evidence type="ECO:0000313" key="7">
    <source>
        <dbReference type="EMBL" id="NEW08428.1"/>
    </source>
</evidence>
<feature type="chain" id="PRO_5026078561" description="Fibronectin type-III domain-containing protein" evidence="5">
    <location>
        <begin position="28"/>
        <end position="267"/>
    </location>
</feature>
<dbReference type="SUPFAM" id="SSF49265">
    <property type="entry name" value="Fibronectin type III"/>
    <property type="match status" value="1"/>
</dbReference>
<accession>A0A6G4A2A8</accession>
<gene>
    <name evidence="7" type="ORF">GK047_20740</name>
</gene>
<dbReference type="Gene3D" id="2.60.40.2030">
    <property type="match status" value="1"/>
</dbReference>
<keyword evidence="4" id="KW-0813">Transport</keyword>
<keyword evidence="3" id="KW-0106">Calcium</keyword>
<dbReference type="GO" id="GO:0030001">
    <property type="term" value="P:metal ion transport"/>
    <property type="evidence" value="ECO:0007669"/>
    <property type="project" value="TreeGrafter"/>
</dbReference>
<organism evidence="7">
    <name type="scientific">Paenibacillus sp. SYP-B3998</name>
    <dbReference type="NCBI Taxonomy" id="2678564"/>
    <lineage>
        <taxon>Bacteria</taxon>
        <taxon>Bacillati</taxon>
        <taxon>Bacillota</taxon>
        <taxon>Bacilli</taxon>
        <taxon>Bacillales</taxon>
        <taxon>Paenibacillaceae</taxon>
        <taxon>Paenibacillus</taxon>
    </lineage>
</organism>
<evidence type="ECO:0000256" key="1">
    <source>
        <dbReference type="ARBA" id="ARBA00022729"/>
    </source>
</evidence>
<evidence type="ECO:0000256" key="3">
    <source>
        <dbReference type="ARBA" id="ARBA00022837"/>
    </source>
</evidence>
<dbReference type="RefSeq" id="WP_163951209.1">
    <property type="nucleotide sequence ID" value="NZ_JAAIKC010000009.1"/>
</dbReference>
<evidence type="ECO:0000256" key="2">
    <source>
        <dbReference type="ARBA" id="ARBA00022737"/>
    </source>
</evidence>
<dbReference type="SMART" id="SM00237">
    <property type="entry name" value="Calx_beta"/>
    <property type="match status" value="1"/>
</dbReference>
<dbReference type="GO" id="GO:0016020">
    <property type="term" value="C:membrane"/>
    <property type="evidence" value="ECO:0007669"/>
    <property type="project" value="InterPro"/>
</dbReference>
<dbReference type="InterPro" id="IPR003961">
    <property type="entry name" value="FN3_dom"/>
</dbReference>
<comment type="caution">
    <text evidence="7">The sequence shown here is derived from an EMBL/GenBank/DDBJ whole genome shotgun (WGS) entry which is preliminary data.</text>
</comment>
<keyword evidence="2" id="KW-0677">Repeat</keyword>
<evidence type="ECO:0000259" key="6">
    <source>
        <dbReference type="PROSITE" id="PS50853"/>
    </source>
</evidence>
<dbReference type="SMART" id="SM00060">
    <property type="entry name" value="FN3"/>
    <property type="match status" value="1"/>
</dbReference>
<dbReference type="PROSITE" id="PS50853">
    <property type="entry name" value="FN3"/>
    <property type="match status" value="1"/>
</dbReference>
<keyword evidence="1 5" id="KW-0732">Signal</keyword>
<dbReference type="Pfam" id="PF03160">
    <property type="entry name" value="Calx-beta"/>
    <property type="match status" value="1"/>
</dbReference>
<reference evidence="7" key="1">
    <citation type="submission" date="2020-02" db="EMBL/GenBank/DDBJ databases">
        <authorList>
            <person name="Shen X.-R."/>
            <person name="Zhang Y.-X."/>
        </authorList>
    </citation>
    <scope>NUCLEOTIDE SEQUENCE</scope>
    <source>
        <strain evidence="7">SYP-B3998</strain>
    </source>
</reference>
<feature type="domain" description="Fibronectin type-III" evidence="6">
    <location>
        <begin position="61"/>
        <end position="156"/>
    </location>
</feature>
<dbReference type="InterPro" id="IPR051171">
    <property type="entry name" value="CaCA"/>
</dbReference>
<dbReference type="InterPro" id="IPR003644">
    <property type="entry name" value="Calx_beta"/>
</dbReference>
<dbReference type="InterPro" id="IPR013783">
    <property type="entry name" value="Ig-like_fold"/>
</dbReference>
<dbReference type="GO" id="GO:0007154">
    <property type="term" value="P:cell communication"/>
    <property type="evidence" value="ECO:0007669"/>
    <property type="project" value="InterPro"/>
</dbReference>
<dbReference type="PANTHER" id="PTHR11878:SF65">
    <property type="entry name" value="NA_CA-EXCHANGE PROTEIN, ISOFORM G"/>
    <property type="match status" value="1"/>
</dbReference>
<dbReference type="CDD" id="cd00063">
    <property type="entry name" value="FN3"/>
    <property type="match status" value="1"/>
</dbReference>
<dbReference type="Pfam" id="PF00041">
    <property type="entry name" value="fn3"/>
    <property type="match status" value="1"/>
</dbReference>
<dbReference type="EMBL" id="JAAIKC010000009">
    <property type="protein sequence ID" value="NEW08428.1"/>
    <property type="molecule type" value="Genomic_DNA"/>
</dbReference>
<proteinExistence type="predicted"/>
<feature type="signal peptide" evidence="5">
    <location>
        <begin position="1"/>
        <end position="27"/>
    </location>
</feature>
<protein>
    <recommendedName>
        <fullName evidence="6">Fibronectin type-III domain-containing protein</fullName>
    </recommendedName>
</protein>
<dbReference type="Gene3D" id="2.60.40.10">
    <property type="entry name" value="Immunoglobulins"/>
    <property type="match status" value="1"/>
</dbReference>
<dbReference type="InterPro" id="IPR038081">
    <property type="entry name" value="CalX-like_sf"/>
</dbReference>